<dbReference type="GO" id="GO:0005886">
    <property type="term" value="C:plasma membrane"/>
    <property type="evidence" value="ECO:0007669"/>
    <property type="project" value="TreeGrafter"/>
</dbReference>
<sequence length="366" mass="39469">MKKVKIDKIFLIITLCLVLFGALIFTSAALGLLAGSGAKYSDVAVSHIVFGIGLGLIAMVFSSRFDYKHLRKYSFYLYISALALTFLVFVPGLNFEHGGAKRWIDIAGVTFQPSEFLKLAFVIYLAAWLAAMREKVSTVKFGFLPFLILLATAAAALLPQPDTDTFLIIFAAGLGMFLIAGAKIRHILTLGAICVVLVGALAFTRPYVMERIKIFINPAANPQGSGYQIRQSLIAIGSGEIFGRGFGQSIQKFDFLPEPIGDSIFAVAAEEFGFVGSVLLIMLYTAFAVRGFKIASRAPDRFSGLLVTGIVILIISQSFLNISAMLGVLPLSGLPLLFVSHGGTAMLVTLFAVGIVLNISKYQRNS</sequence>
<evidence type="ECO:0000313" key="17">
    <source>
        <dbReference type="EMBL" id="OHA42988.1"/>
    </source>
</evidence>
<dbReference type="GO" id="GO:0051301">
    <property type="term" value="P:cell division"/>
    <property type="evidence" value="ECO:0007669"/>
    <property type="project" value="InterPro"/>
</dbReference>
<evidence type="ECO:0000256" key="11">
    <source>
        <dbReference type="ARBA" id="ARBA00038053"/>
    </source>
</evidence>
<evidence type="ECO:0000256" key="14">
    <source>
        <dbReference type="ARBA" id="ARBA00044770"/>
    </source>
</evidence>
<organism evidence="17 18">
    <name type="scientific">Candidatus Taylorbacteria bacterium RIFCSPLOWO2_12_FULL_43_20</name>
    <dbReference type="NCBI Taxonomy" id="1802332"/>
    <lineage>
        <taxon>Bacteria</taxon>
        <taxon>Candidatus Tayloriibacteriota</taxon>
    </lineage>
</organism>
<dbReference type="Proteomes" id="UP000177269">
    <property type="component" value="Unassembled WGS sequence"/>
</dbReference>
<keyword evidence="8 16" id="KW-0472">Membrane</keyword>
<feature type="transmembrane region" description="Helical" evidence="16">
    <location>
        <begin position="115"/>
        <end position="132"/>
    </location>
</feature>
<evidence type="ECO:0000256" key="1">
    <source>
        <dbReference type="ARBA" id="ARBA00004141"/>
    </source>
</evidence>
<dbReference type="EMBL" id="MHSK01000002">
    <property type="protein sequence ID" value="OHA42988.1"/>
    <property type="molecule type" value="Genomic_DNA"/>
</dbReference>
<evidence type="ECO:0000256" key="10">
    <source>
        <dbReference type="ARBA" id="ARBA00033270"/>
    </source>
</evidence>
<evidence type="ECO:0000256" key="13">
    <source>
        <dbReference type="ARBA" id="ARBA00041418"/>
    </source>
</evidence>
<evidence type="ECO:0000256" key="16">
    <source>
        <dbReference type="SAM" id="Phobius"/>
    </source>
</evidence>
<accession>A0A1G2P3S0</accession>
<feature type="transmembrane region" description="Helical" evidence="16">
    <location>
        <begin position="44"/>
        <end position="63"/>
    </location>
</feature>
<evidence type="ECO:0000256" key="7">
    <source>
        <dbReference type="ARBA" id="ARBA00022989"/>
    </source>
</evidence>
<reference evidence="17 18" key="1">
    <citation type="journal article" date="2016" name="Nat. Commun.">
        <title>Thousands of microbial genomes shed light on interconnected biogeochemical processes in an aquifer system.</title>
        <authorList>
            <person name="Anantharaman K."/>
            <person name="Brown C.T."/>
            <person name="Hug L.A."/>
            <person name="Sharon I."/>
            <person name="Castelle C.J."/>
            <person name="Probst A.J."/>
            <person name="Thomas B.C."/>
            <person name="Singh A."/>
            <person name="Wilkins M.J."/>
            <person name="Karaoz U."/>
            <person name="Brodie E.L."/>
            <person name="Williams K.H."/>
            <person name="Hubbard S.S."/>
            <person name="Banfield J.F."/>
        </authorList>
    </citation>
    <scope>NUCLEOTIDE SEQUENCE [LARGE SCALE GENOMIC DNA]</scope>
</reference>
<evidence type="ECO:0000313" key="18">
    <source>
        <dbReference type="Proteomes" id="UP000177269"/>
    </source>
</evidence>
<dbReference type="EC" id="2.4.99.28" evidence="14"/>
<comment type="similarity">
    <text evidence="11">Belongs to the SEDS family. FtsW subfamily.</text>
</comment>
<keyword evidence="4 16" id="KW-0812">Transmembrane</keyword>
<dbReference type="PANTHER" id="PTHR30474:SF2">
    <property type="entry name" value="PEPTIDOGLYCAN GLYCOSYLTRANSFERASE FTSW-RELATED"/>
    <property type="match status" value="1"/>
</dbReference>
<evidence type="ECO:0000256" key="9">
    <source>
        <dbReference type="ARBA" id="ARBA00032370"/>
    </source>
</evidence>
<evidence type="ECO:0000256" key="2">
    <source>
        <dbReference type="ARBA" id="ARBA00022676"/>
    </source>
</evidence>
<feature type="transmembrane region" description="Helical" evidence="16">
    <location>
        <begin position="75"/>
        <end position="95"/>
    </location>
</feature>
<dbReference type="Pfam" id="PF01098">
    <property type="entry name" value="FTSW_RODA_SPOVE"/>
    <property type="match status" value="1"/>
</dbReference>
<keyword evidence="5" id="KW-0133">Cell shape</keyword>
<name>A0A1G2P3S0_9BACT</name>
<dbReference type="AlphaFoldDB" id="A0A1G2P3S0"/>
<evidence type="ECO:0000256" key="12">
    <source>
        <dbReference type="ARBA" id="ARBA00041185"/>
    </source>
</evidence>
<feature type="transmembrane region" description="Helical" evidence="16">
    <location>
        <begin position="9"/>
        <end position="32"/>
    </location>
</feature>
<protein>
    <recommendedName>
        <fullName evidence="12">Probable peptidoglycan glycosyltransferase FtsW</fullName>
        <ecNumber evidence="14">2.4.99.28</ecNumber>
    </recommendedName>
    <alternativeName>
        <fullName evidence="13">Cell division protein FtsW</fullName>
    </alternativeName>
    <alternativeName>
        <fullName evidence="10">Cell wall polymerase</fullName>
    </alternativeName>
    <alternativeName>
        <fullName evidence="9">Peptidoglycan polymerase</fullName>
    </alternativeName>
</protein>
<feature type="transmembrane region" description="Helical" evidence="16">
    <location>
        <begin position="139"/>
        <end position="159"/>
    </location>
</feature>
<evidence type="ECO:0000256" key="15">
    <source>
        <dbReference type="ARBA" id="ARBA00049902"/>
    </source>
</evidence>
<feature type="transmembrane region" description="Helical" evidence="16">
    <location>
        <begin position="165"/>
        <end position="182"/>
    </location>
</feature>
<dbReference type="InterPro" id="IPR001182">
    <property type="entry name" value="FtsW/RodA"/>
</dbReference>
<feature type="transmembrane region" description="Helical" evidence="16">
    <location>
        <begin position="304"/>
        <end position="326"/>
    </location>
</feature>
<comment type="caution">
    <text evidence="17">The sequence shown here is derived from an EMBL/GenBank/DDBJ whole genome shotgun (WGS) entry which is preliminary data.</text>
</comment>
<evidence type="ECO:0000256" key="6">
    <source>
        <dbReference type="ARBA" id="ARBA00022984"/>
    </source>
</evidence>
<dbReference type="PANTHER" id="PTHR30474">
    <property type="entry name" value="CELL CYCLE PROTEIN"/>
    <property type="match status" value="1"/>
</dbReference>
<dbReference type="GO" id="GO:0009252">
    <property type="term" value="P:peptidoglycan biosynthetic process"/>
    <property type="evidence" value="ECO:0007669"/>
    <property type="project" value="UniProtKB-KW"/>
</dbReference>
<keyword evidence="6" id="KW-0573">Peptidoglycan synthesis</keyword>
<dbReference type="GO" id="GO:0008955">
    <property type="term" value="F:peptidoglycan glycosyltransferase activity"/>
    <property type="evidence" value="ECO:0007669"/>
    <property type="project" value="UniProtKB-EC"/>
</dbReference>
<keyword evidence="3" id="KW-0808">Transferase</keyword>
<evidence type="ECO:0000256" key="5">
    <source>
        <dbReference type="ARBA" id="ARBA00022960"/>
    </source>
</evidence>
<evidence type="ECO:0000256" key="8">
    <source>
        <dbReference type="ARBA" id="ARBA00023136"/>
    </source>
</evidence>
<keyword evidence="2" id="KW-0328">Glycosyltransferase</keyword>
<proteinExistence type="inferred from homology"/>
<feature type="transmembrane region" description="Helical" evidence="16">
    <location>
        <begin position="272"/>
        <end position="292"/>
    </location>
</feature>
<gene>
    <name evidence="17" type="ORF">A3G52_01975</name>
</gene>
<feature type="transmembrane region" description="Helical" evidence="16">
    <location>
        <begin position="187"/>
        <end position="208"/>
    </location>
</feature>
<keyword evidence="7 16" id="KW-1133">Transmembrane helix</keyword>
<evidence type="ECO:0000256" key="3">
    <source>
        <dbReference type="ARBA" id="ARBA00022679"/>
    </source>
</evidence>
<dbReference type="GO" id="GO:0015648">
    <property type="term" value="F:lipid-linked peptidoglycan transporter activity"/>
    <property type="evidence" value="ECO:0007669"/>
    <property type="project" value="TreeGrafter"/>
</dbReference>
<dbReference type="GO" id="GO:0032153">
    <property type="term" value="C:cell division site"/>
    <property type="evidence" value="ECO:0007669"/>
    <property type="project" value="TreeGrafter"/>
</dbReference>
<feature type="transmembrane region" description="Helical" evidence="16">
    <location>
        <begin position="338"/>
        <end position="359"/>
    </location>
</feature>
<comment type="catalytic activity">
    <reaction evidence="15">
        <text>[GlcNAc-(1-&gt;4)-Mur2Ac(oyl-L-Ala-gamma-D-Glu-L-Lys-D-Ala-D-Ala)](n)-di-trans,octa-cis-undecaprenyl diphosphate + beta-D-GlcNAc-(1-&gt;4)-Mur2Ac(oyl-L-Ala-gamma-D-Glu-L-Lys-D-Ala-D-Ala)-di-trans,octa-cis-undecaprenyl diphosphate = [GlcNAc-(1-&gt;4)-Mur2Ac(oyl-L-Ala-gamma-D-Glu-L-Lys-D-Ala-D-Ala)](n+1)-di-trans,octa-cis-undecaprenyl diphosphate + di-trans,octa-cis-undecaprenyl diphosphate + H(+)</text>
        <dbReference type="Rhea" id="RHEA:23708"/>
        <dbReference type="Rhea" id="RHEA-COMP:9602"/>
        <dbReference type="Rhea" id="RHEA-COMP:9603"/>
        <dbReference type="ChEBI" id="CHEBI:15378"/>
        <dbReference type="ChEBI" id="CHEBI:58405"/>
        <dbReference type="ChEBI" id="CHEBI:60033"/>
        <dbReference type="ChEBI" id="CHEBI:78435"/>
        <dbReference type="EC" id="2.4.99.28"/>
    </reaction>
</comment>
<comment type="subcellular location">
    <subcellularLocation>
        <location evidence="1">Membrane</location>
        <topology evidence="1">Multi-pass membrane protein</topology>
    </subcellularLocation>
</comment>
<dbReference type="GO" id="GO:0008360">
    <property type="term" value="P:regulation of cell shape"/>
    <property type="evidence" value="ECO:0007669"/>
    <property type="project" value="UniProtKB-KW"/>
</dbReference>
<evidence type="ECO:0000256" key="4">
    <source>
        <dbReference type="ARBA" id="ARBA00022692"/>
    </source>
</evidence>